<evidence type="ECO:0000313" key="2">
    <source>
        <dbReference type="EMBL" id="GAL99361.1"/>
    </source>
</evidence>
<dbReference type="CDD" id="cd01918">
    <property type="entry name" value="HprK_C"/>
    <property type="match status" value="1"/>
</dbReference>
<gene>
    <name evidence="2" type="ORF">SP5_001_00600</name>
</gene>
<dbReference type="EMBL" id="BBPI01000001">
    <property type="protein sequence ID" value="GAL99361.1"/>
    <property type="molecule type" value="Genomic_DNA"/>
</dbReference>
<dbReference type="InterPro" id="IPR011104">
    <property type="entry name" value="Hpr_kin/Pase_C"/>
</dbReference>
<dbReference type="Pfam" id="PF07475">
    <property type="entry name" value="Hpr_kinase_C"/>
    <property type="match status" value="1"/>
</dbReference>
<accession>A0A0A1W2F1</accession>
<dbReference type="GO" id="GO:0006109">
    <property type="term" value="P:regulation of carbohydrate metabolic process"/>
    <property type="evidence" value="ECO:0007669"/>
    <property type="project" value="InterPro"/>
</dbReference>
<dbReference type="OrthoDB" id="8326226at2"/>
<evidence type="ECO:0000313" key="3">
    <source>
        <dbReference type="Proteomes" id="UP000032305"/>
    </source>
</evidence>
<dbReference type="InterPro" id="IPR027417">
    <property type="entry name" value="P-loop_NTPase"/>
</dbReference>
<reference evidence="2 3" key="1">
    <citation type="submission" date="2014-11" db="EMBL/GenBank/DDBJ databases">
        <title>Whole genome shotgun sequence of Sphingomonas parapaucimobilis NBRC 15100.</title>
        <authorList>
            <person name="Katano-Makiyama Y."/>
            <person name="Hosoyama A."/>
            <person name="Hashimoto M."/>
            <person name="Hosoyama Y."/>
            <person name="Noguchi M."/>
            <person name="Numata M."/>
            <person name="Tsuchikane K."/>
            <person name="Hirakata S."/>
            <person name="Uohara A."/>
            <person name="Shimodaira J."/>
            <person name="Ohji S."/>
            <person name="Ichikawa N."/>
            <person name="Kimura A."/>
            <person name="Yamazoe A."/>
            <person name="Fujita N."/>
        </authorList>
    </citation>
    <scope>NUCLEOTIDE SEQUENCE [LARGE SCALE GENOMIC DNA]</scope>
    <source>
        <strain evidence="2 3">NBRC 15100</strain>
    </source>
</reference>
<keyword evidence="2" id="KW-0808">Transferase</keyword>
<dbReference type="Proteomes" id="UP000032305">
    <property type="component" value="Unassembled WGS sequence"/>
</dbReference>
<dbReference type="PANTHER" id="PTHR30305:SF1">
    <property type="entry name" value="HPR KINASE_PHOSPHORYLASE"/>
    <property type="match status" value="1"/>
</dbReference>
<dbReference type="AlphaFoldDB" id="A0A0A1W2F1"/>
<dbReference type="SUPFAM" id="SSF53795">
    <property type="entry name" value="PEP carboxykinase-like"/>
    <property type="match status" value="1"/>
</dbReference>
<dbReference type="Gene3D" id="3.40.50.300">
    <property type="entry name" value="P-loop containing nucleotide triphosphate hydrolases"/>
    <property type="match status" value="1"/>
</dbReference>
<dbReference type="PANTHER" id="PTHR30305">
    <property type="entry name" value="PROTEIN YJDM-RELATED"/>
    <property type="match status" value="1"/>
</dbReference>
<dbReference type="eggNOG" id="COG1493">
    <property type="taxonomic scope" value="Bacteria"/>
</dbReference>
<keyword evidence="3" id="KW-1185">Reference proteome</keyword>
<evidence type="ECO:0000259" key="1">
    <source>
        <dbReference type="Pfam" id="PF07475"/>
    </source>
</evidence>
<dbReference type="GO" id="GO:0000155">
    <property type="term" value="F:phosphorelay sensor kinase activity"/>
    <property type="evidence" value="ECO:0007669"/>
    <property type="project" value="InterPro"/>
</dbReference>
<keyword evidence="2" id="KW-0418">Kinase</keyword>
<organism evidence="2 3">
    <name type="scientific">Sphingomonas parapaucimobilis NBRC 15100</name>
    <dbReference type="NCBI Taxonomy" id="1219049"/>
    <lineage>
        <taxon>Bacteria</taxon>
        <taxon>Pseudomonadati</taxon>
        <taxon>Pseudomonadota</taxon>
        <taxon>Alphaproteobacteria</taxon>
        <taxon>Sphingomonadales</taxon>
        <taxon>Sphingomonadaceae</taxon>
        <taxon>Sphingomonas</taxon>
    </lineage>
</organism>
<protein>
    <submittedName>
        <fullName evidence="2">Putative HPr kinase/phosphorylase</fullName>
    </submittedName>
</protein>
<proteinExistence type="predicted"/>
<name>A0A0A1W2F1_9SPHN</name>
<sequence length="151" mass="16093">MGELIHATCVMIGGVGIMLRGSSGAGKSDLALRLIDRGAVLIGDDYVEATARDGALHVTVPERIAGLIEVRGVGIVPVPYQASAIVSLVVELPVDPDLEERLPEARQTVIAGISLPIYRLNPRPASTPIKVELLASRLKECSQWTENASCW</sequence>
<dbReference type="RefSeq" id="WP_042482388.1">
    <property type="nucleotide sequence ID" value="NZ_BBPI01000001.1"/>
</dbReference>
<dbReference type="GO" id="GO:0005524">
    <property type="term" value="F:ATP binding"/>
    <property type="evidence" value="ECO:0007669"/>
    <property type="project" value="InterPro"/>
</dbReference>
<feature type="domain" description="HPr kinase/phosphorylase C-terminal" evidence="1">
    <location>
        <begin position="4"/>
        <end position="79"/>
    </location>
</feature>
<comment type="caution">
    <text evidence="2">The sequence shown here is derived from an EMBL/GenBank/DDBJ whole genome shotgun (WGS) entry which is preliminary data.</text>
</comment>